<dbReference type="GO" id="GO:1990904">
    <property type="term" value="C:ribonucleoprotein complex"/>
    <property type="evidence" value="ECO:0007669"/>
    <property type="project" value="TreeGrafter"/>
</dbReference>
<dbReference type="CDD" id="cd00590">
    <property type="entry name" value="RRM_SF"/>
    <property type="match status" value="1"/>
</dbReference>
<dbReference type="EMBL" id="CAVLGL010000024">
    <property type="protein sequence ID" value="CAK1581259.1"/>
    <property type="molecule type" value="Genomic_DNA"/>
</dbReference>
<keyword evidence="1 2" id="KW-0694">RNA-binding</keyword>
<evidence type="ECO:0000313" key="6">
    <source>
        <dbReference type="Proteomes" id="UP001314205"/>
    </source>
</evidence>
<dbReference type="PANTHER" id="PTHR23003:SF3">
    <property type="entry name" value="FI21236P1-RELATED"/>
    <property type="match status" value="1"/>
</dbReference>
<feature type="compositionally biased region" description="Basic and acidic residues" evidence="3">
    <location>
        <begin position="382"/>
        <end position="395"/>
    </location>
</feature>
<dbReference type="Proteomes" id="UP001314205">
    <property type="component" value="Unassembled WGS sequence"/>
</dbReference>
<dbReference type="Gene3D" id="3.30.70.330">
    <property type="match status" value="2"/>
</dbReference>
<feature type="region of interest" description="Disordered" evidence="3">
    <location>
        <begin position="507"/>
        <end position="541"/>
    </location>
</feature>
<dbReference type="PANTHER" id="PTHR23003">
    <property type="entry name" value="RNA RECOGNITION MOTIF RRM DOMAIN CONTAINING PROTEIN"/>
    <property type="match status" value="1"/>
</dbReference>
<feature type="region of interest" description="Disordered" evidence="3">
    <location>
        <begin position="1"/>
        <end position="33"/>
    </location>
</feature>
<evidence type="ECO:0000256" key="2">
    <source>
        <dbReference type="PROSITE-ProRule" id="PRU00176"/>
    </source>
</evidence>
<dbReference type="GO" id="GO:0003729">
    <property type="term" value="F:mRNA binding"/>
    <property type="evidence" value="ECO:0007669"/>
    <property type="project" value="TreeGrafter"/>
</dbReference>
<dbReference type="SUPFAM" id="SSF54928">
    <property type="entry name" value="RNA-binding domain, RBD"/>
    <property type="match status" value="2"/>
</dbReference>
<dbReference type="GO" id="GO:0005737">
    <property type="term" value="C:cytoplasm"/>
    <property type="evidence" value="ECO:0007669"/>
    <property type="project" value="TreeGrafter"/>
</dbReference>
<dbReference type="PROSITE" id="PS50102">
    <property type="entry name" value="RRM"/>
    <property type="match status" value="1"/>
</dbReference>
<dbReference type="Pfam" id="PF00076">
    <property type="entry name" value="RRM_1"/>
    <property type="match status" value="2"/>
</dbReference>
<reference evidence="5 6" key="1">
    <citation type="submission" date="2023-11" db="EMBL/GenBank/DDBJ databases">
        <authorList>
            <person name="Hedman E."/>
            <person name="Englund M."/>
            <person name="Stromberg M."/>
            <person name="Nyberg Akerstrom W."/>
            <person name="Nylinder S."/>
            <person name="Jareborg N."/>
            <person name="Kallberg Y."/>
            <person name="Kronander E."/>
        </authorList>
    </citation>
    <scope>NUCLEOTIDE SEQUENCE [LARGE SCALE GENOMIC DNA]</scope>
</reference>
<accession>A0AAV1KHD0</accession>
<feature type="domain" description="RRM" evidence="4">
    <location>
        <begin position="622"/>
        <end position="691"/>
    </location>
</feature>
<feature type="region of interest" description="Disordered" evidence="3">
    <location>
        <begin position="353"/>
        <end position="413"/>
    </location>
</feature>
<evidence type="ECO:0000256" key="1">
    <source>
        <dbReference type="ARBA" id="ARBA00022884"/>
    </source>
</evidence>
<evidence type="ECO:0000259" key="4">
    <source>
        <dbReference type="PROSITE" id="PS50102"/>
    </source>
</evidence>
<sequence>MNSVTDKPNSAIDLNKESSNNNATQQFSSVSSDNNLCNNINENQGIKRQTSKDSCTNKKKRCFGKSDDKINLREERFSDDSTVEEEKEVYSLLVSNMPYQWSCEQISDYIQEHCVEVYALEQLEGGDPDSGQTIRLLFLNFEKCNQARKQLKLKGVEGRKLNVNFSVPDDSDSDADTEKDVLLVKRERKSSLATIWKPDLDIWGPDSSGMYGLKSEYLESLGITPPIDKWVHVSNFRCDKSELKEVLELAGHVVICTVISVSNKYAKVMYNHPLEAVQAVSMLNGQIFYGQVLKVSMYKCPNNEMILPKGLMNVGPGLGEQGKPLRDIVKQYERHLNGKSSSVNQSIFIDTRDNTTNKTSTPNSENRDSIMTINTDLNSNSLEKEIDSNKSHDTNNETNISQFVPSDQTGGNKETITRPVNNCTKQFQPHYPMVSAGSNSASTHSGGGNWASAITVTQPFSSNPITNPQRNTAYMSGPAGPRNVHPQFNVPELNPSQKSSIPRFSGPSAMNFPVNKPLTRFSGPTPRPSCTIPRPNGPQYNNLNPIRNSAVCAPYQGVRGPGPGPNVCQTGSNSWGNSGPSLNNPVCRPSISSNVPPTQMPIAEANRPICAPQQQYKGTTSSTVELSNLPLSTTFPLLSEKLAQVGQVLSLELTTTGCAVVRFASPAHAERCYQHFNKMCVMGNYIQVKFI</sequence>
<feature type="compositionally biased region" description="Polar residues" evidence="3">
    <location>
        <begin position="17"/>
        <end position="33"/>
    </location>
</feature>
<feature type="compositionally biased region" description="Polar residues" evidence="3">
    <location>
        <begin position="396"/>
        <end position="413"/>
    </location>
</feature>
<proteinExistence type="predicted"/>
<dbReference type="InterPro" id="IPR012677">
    <property type="entry name" value="Nucleotide-bd_a/b_plait_sf"/>
</dbReference>
<keyword evidence="6" id="KW-1185">Reference proteome</keyword>
<dbReference type="InterPro" id="IPR000504">
    <property type="entry name" value="RRM_dom"/>
</dbReference>
<name>A0AAV1KHD0_9NEOP</name>
<comment type="caution">
    <text evidence="5">The sequence shown here is derived from an EMBL/GenBank/DDBJ whole genome shotgun (WGS) entry which is preliminary data.</text>
</comment>
<feature type="compositionally biased region" description="Polar residues" evidence="3">
    <location>
        <begin position="356"/>
        <end position="381"/>
    </location>
</feature>
<dbReference type="InterPro" id="IPR050374">
    <property type="entry name" value="RRT5_SRSF_SR"/>
</dbReference>
<dbReference type="SMART" id="SM00360">
    <property type="entry name" value="RRM"/>
    <property type="match status" value="2"/>
</dbReference>
<evidence type="ECO:0000256" key="3">
    <source>
        <dbReference type="SAM" id="MobiDB-lite"/>
    </source>
</evidence>
<protein>
    <recommendedName>
        <fullName evidence="4">RRM domain-containing protein</fullName>
    </recommendedName>
</protein>
<dbReference type="InterPro" id="IPR035979">
    <property type="entry name" value="RBD_domain_sf"/>
</dbReference>
<dbReference type="AlphaFoldDB" id="A0AAV1KHD0"/>
<gene>
    <name evidence="5" type="ORF">PARMNEM_LOCUS2948</name>
</gene>
<dbReference type="GO" id="GO:0005634">
    <property type="term" value="C:nucleus"/>
    <property type="evidence" value="ECO:0007669"/>
    <property type="project" value="TreeGrafter"/>
</dbReference>
<organism evidence="5 6">
    <name type="scientific">Parnassius mnemosyne</name>
    <name type="common">clouded apollo</name>
    <dbReference type="NCBI Taxonomy" id="213953"/>
    <lineage>
        <taxon>Eukaryota</taxon>
        <taxon>Metazoa</taxon>
        <taxon>Ecdysozoa</taxon>
        <taxon>Arthropoda</taxon>
        <taxon>Hexapoda</taxon>
        <taxon>Insecta</taxon>
        <taxon>Pterygota</taxon>
        <taxon>Neoptera</taxon>
        <taxon>Endopterygota</taxon>
        <taxon>Lepidoptera</taxon>
        <taxon>Glossata</taxon>
        <taxon>Ditrysia</taxon>
        <taxon>Papilionoidea</taxon>
        <taxon>Papilionidae</taxon>
        <taxon>Parnassiinae</taxon>
        <taxon>Parnassini</taxon>
        <taxon>Parnassius</taxon>
        <taxon>Driopa</taxon>
    </lineage>
</organism>
<evidence type="ECO:0000313" key="5">
    <source>
        <dbReference type="EMBL" id="CAK1581259.1"/>
    </source>
</evidence>